<feature type="compositionally biased region" description="Polar residues" evidence="1">
    <location>
        <begin position="480"/>
        <end position="493"/>
    </location>
</feature>
<dbReference type="Proteomes" id="UP000313359">
    <property type="component" value="Unassembled WGS sequence"/>
</dbReference>
<dbReference type="InterPro" id="IPR012340">
    <property type="entry name" value="NA-bd_OB-fold"/>
</dbReference>
<evidence type="ECO:0000259" key="2">
    <source>
        <dbReference type="Pfam" id="PF09103"/>
    </source>
</evidence>
<dbReference type="AlphaFoldDB" id="A0A5C2S189"/>
<feature type="region of interest" description="Disordered" evidence="1">
    <location>
        <begin position="264"/>
        <end position="292"/>
    </location>
</feature>
<accession>A0A5C2S189</accession>
<dbReference type="Pfam" id="PF09103">
    <property type="entry name" value="BRCA-2_OB1"/>
    <property type="match status" value="1"/>
</dbReference>
<feature type="compositionally biased region" description="Basic and acidic residues" evidence="1">
    <location>
        <begin position="578"/>
        <end position="594"/>
    </location>
</feature>
<evidence type="ECO:0000256" key="1">
    <source>
        <dbReference type="SAM" id="MobiDB-lite"/>
    </source>
</evidence>
<sequence length="1111" mass="121261">MRRSSESPENGARKRRRLSSPTYEEHFPITQEDMATFDELQKQLSQAAPVVPSQSRSLPSESHENHPVTTWDVGFLEGHNEEQGHSAGSILKEWSSSPPDNYSTTQERATEDAFFTTGMRKGGSGLTSAAASLPTEPQQDPSTSSAFASATSFAMPRTNASLAMSGFTSAAKLGSTSRTMQHCDPADDAPPSTLSKYGGFGLASALPKGPHDIWTGDHPTSPLESPEQDYDSWFNADATQLPADAFTFKTARTVAEESQCQPCDLASGGETAPSGSPFGHAPFKPPTQLPRKTVPVPAAPLVDEAASSASPIHVGFSSAASIHVGKSNWAAPSAAALALAAQKMKQWEAEFAAEDAPSNSSTHESARPDIENAPAAGPAAPPLPGSQPFKTPLRPALQPMENNGFSPVQPPDTPLASKNPTRYTDIGKGQLMKNTQFKSPVINRARVLSGSAIHTVSPLNPMRPSESKIASTPKLPATSGFGSASSLPQSVPTTPMRPGLSKIPTTTSPGKGKSLGMTPRRGIGPQSVGKGRFSTPFKAGMAPGQPGRTQLDLQAGVQAQTPARVVEARPSSARAKPRKDYKYFDLNPRPDRKTLASSGLHPQSYTDDEMLDMGIDIDELRQMTPANAVYYTFYSIDLNADGEDLPDTLRLGPEDALARLQERGCKLATQQWVSNHYSLILWKLAAMVCLEPEREQNPRTKRWCWPEVMRQLLYRYERELNGGSRPALRLISTEDAPAACPMVLCVSKMVWSPAVIDDHGVPVDPHPELEITDGWYLLRAKVDLPLARAVRRGTIRVGTKLAVSGARLSGDRKEACEILDAYDSTCLELCGNSTHLAPWHAMLGFVKDPFIATLDSLTADGGTVPAMDLIVQKAYPIAYLEFVRNEDGSVSKLGPRNEKEELKAQDHWLIQRENAIASIRADLEKQIEGLEKMAERLCGIAGPRFDGKHKPDDPLPDHIENLYSEIVEEHPRPSPSQLLDRLNYMDAGWLCLYTEDQIRLAKERISDDIERELQHACPTRSVRDFRVVVVKDARWTRKEPMRTAQITLWDPMRMVFSEGGSPGEIREGQRFLVTNLVPSQLNAWMAPGPESVVYLVSKKDARWTNIKSSKC</sequence>
<feature type="compositionally biased region" description="Polar residues" evidence="1">
    <location>
        <begin position="126"/>
        <end position="141"/>
    </location>
</feature>
<dbReference type="SUPFAM" id="SSF50249">
    <property type="entry name" value="Nucleic acid-binding proteins"/>
    <property type="match status" value="2"/>
</dbReference>
<dbReference type="InterPro" id="IPR015252">
    <property type="entry name" value="BRCA2_hlx"/>
</dbReference>
<dbReference type="GO" id="GO:0000724">
    <property type="term" value="P:double-strand break repair via homologous recombination"/>
    <property type="evidence" value="ECO:0007669"/>
    <property type="project" value="InterPro"/>
</dbReference>
<dbReference type="SUPFAM" id="SSF81872">
    <property type="entry name" value="BRCA2 helical domain"/>
    <property type="match status" value="1"/>
</dbReference>
<dbReference type="GO" id="GO:0006355">
    <property type="term" value="P:regulation of DNA-templated transcription"/>
    <property type="evidence" value="ECO:0007669"/>
    <property type="project" value="TreeGrafter"/>
</dbReference>
<feature type="region of interest" description="Disordered" evidence="1">
    <location>
        <begin position="1"/>
        <end position="107"/>
    </location>
</feature>
<name>A0A5C2S189_9APHY</name>
<feature type="region of interest" description="Disordered" evidence="1">
    <location>
        <begin position="559"/>
        <end position="603"/>
    </location>
</feature>
<dbReference type="PANTHER" id="PTHR11289:SF0">
    <property type="entry name" value="BREAST CANCER TYPE 2 SUSCEPTIBILITY PROTEIN"/>
    <property type="match status" value="1"/>
</dbReference>
<feature type="region of interest" description="Disordered" evidence="1">
    <location>
        <begin position="351"/>
        <end position="426"/>
    </location>
</feature>
<dbReference type="InterPro" id="IPR015525">
    <property type="entry name" value="BRCA2"/>
</dbReference>
<dbReference type="InterPro" id="IPR015187">
    <property type="entry name" value="BRCA2_OB_1"/>
</dbReference>
<dbReference type="CDD" id="cd04493">
    <property type="entry name" value="BRCA2DBD_OB1"/>
    <property type="match status" value="1"/>
</dbReference>
<keyword evidence="5" id="KW-1185">Reference proteome</keyword>
<reference evidence="4" key="1">
    <citation type="journal article" date="2018" name="Genome Biol. Evol.">
        <title>Genomics and development of Lentinus tigrinus, a white-rot wood-decaying mushroom with dimorphic fruiting bodies.</title>
        <authorList>
            <person name="Wu B."/>
            <person name="Xu Z."/>
            <person name="Knudson A."/>
            <person name="Carlson A."/>
            <person name="Chen N."/>
            <person name="Kovaka S."/>
            <person name="LaButti K."/>
            <person name="Lipzen A."/>
            <person name="Pennachio C."/>
            <person name="Riley R."/>
            <person name="Schakwitz W."/>
            <person name="Umezawa K."/>
            <person name="Ohm R.A."/>
            <person name="Grigoriev I.V."/>
            <person name="Nagy L.G."/>
            <person name="Gibbons J."/>
            <person name="Hibbett D."/>
        </authorList>
    </citation>
    <scope>NUCLEOTIDE SEQUENCE [LARGE SCALE GENOMIC DNA]</scope>
    <source>
        <strain evidence="4">ALCF2SS1-6</strain>
    </source>
</reference>
<evidence type="ECO:0000313" key="5">
    <source>
        <dbReference type="Proteomes" id="UP000313359"/>
    </source>
</evidence>
<dbReference type="EMBL" id="ML122283">
    <property type="protein sequence ID" value="RPD57101.1"/>
    <property type="molecule type" value="Genomic_DNA"/>
</dbReference>
<feature type="domain" description="Breast cancer type 2 susceptibility protein helical" evidence="3">
    <location>
        <begin position="666"/>
        <end position="720"/>
    </location>
</feature>
<evidence type="ECO:0000259" key="3">
    <source>
        <dbReference type="Pfam" id="PF09169"/>
    </source>
</evidence>
<protein>
    <recommendedName>
        <fullName evidence="6">BRCA2 OB1 domain-containing protein</fullName>
    </recommendedName>
</protein>
<dbReference type="Gene3D" id="2.40.50.140">
    <property type="entry name" value="Nucleic acid-binding proteins"/>
    <property type="match status" value="3"/>
</dbReference>
<dbReference type="InterPro" id="IPR036315">
    <property type="entry name" value="BRCA2_hlx_sf"/>
</dbReference>
<feature type="domain" description="BRCA2 OB1" evidence="2">
    <location>
        <begin position="726"/>
        <end position="846"/>
    </location>
</feature>
<gene>
    <name evidence="4" type="ORF">L227DRAFT_655766</name>
</gene>
<dbReference type="STRING" id="1328759.A0A5C2S189"/>
<proteinExistence type="predicted"/>
<feature type="region of interest" description="Disordered" evidence="1">
    <location>
        <begin position="125"/>
        <end position="145"/>
    </location>
</feature>
<evidence type="ECO:0000313" key="4">
    <source>
        <dbReference type="EMBL" id="RPD57101.1"/>
    </source>
</evidence>
<dbReference type="OrthoDB" id="21095at2759"/>
<dbReference type="Pfam" id="PF09169">
    <property type="entry name" value="BRCA-2_helical"/>
    <property type="match status" value="1"/>
</dbReference>
<feature type="compositionally biased region" description="Polar residues" evidence="1">
    <location>
        <begin position="94"/>
        <end position="107"/>
    </location>
</feature>
<organism evidence="4 5">
    <name type="scientific">Lentinus tigrinus ALCF2SS1-6</name>
    <dbReference type="NCBI Taxonomy" id="1328759"/>
    <lineage>
        <taxon>Eukaryota</taxon>
        <taxon>Fungi</taxon>
        <taxon>Dikarya</taxon>
        <taxon>Basidiomycota</taxon>
        <taxon>Agaricomycotina</taxon>
        <taxon>Agaricomycetes</taxon>
        <taxon>Polyporales</taxon>
        <taxon>Polyporaceae</taxon>
        <taxon>Lentinus</taxon>
    </lineage>
</organism>
<feature type="region of interest" description="Disordered" evidence="1">
    <location>
        <begin position="458"/>
        <end position="528"/>
    </location>
</feature>
<dbReference type="PANTHER" id="PTHR11289">
    <property type="entry name" value="BREAST CANCER TYPE 2 SUSCEPTIBILITY PROTEIN BRCA2"/>
    <property type="match status" value="1"/>
</dbReference>
<feature type="compositionally biased region" description="Polar residues" evidence="1">
    <location>
        <begin position="42"/>
        <end position="60"/>
    </location>
</feature>
<evidence type="ECO:0008006" key="6">
    <source>
        <dbReference type="Google" id="ProtNLM"/>
    </source>
</evidence>